<dbReference type="EC" id="2.4.2.31" evidence="6"/>
<keyword evidence="2 6" id="KW-0328">Glycosyltransferase</keyword>
<evidence type="ECO:0000313" key="13">
    <source>
        <dbReference type="Proteomes" id="UP000663874"/>
    </source>
</evidence>
<organism evidence="11 13">
    <name type="scientific">Rotaria sordida</name>
    <dbReference type="NCBI Taxonomy" id="392033"/>
    <lineage>
        <taxon>Eukaryota</taxon>
        <taxon>Metazoa</taxon>
        <taxon>Spiralia</taxon>
        <taxon>Gnathifera</taxon>
        <taxon>Rotifera</taxon>
        <taxon>Eurotatoria</taxon>
        <taxon>Bdelloidea</taxon>
        <taxon>Philodinida</taxon>
        <taxon>Philodinidae</taxon>
        <taxon>Rotaria</taxon>
    </lineage>
</organism>
<keyword evidence="4" id="KW-0548">Nucleotidyltransferase</keyword>
<comment type="catalytic activity">
    <reaction evidence="5 6">
        <text>L-arginyl-[protein] + NAD(+) = N(omega)-(ADP-D-ribosyl)-L-arginyl-[protein] + nicotinamide + H(+)</text>
        <dbReference type="Rhea" id="RHEA:19149"/>
        <dbReference type="Rhea" id="RHEA-COMP:10532"/>
        <dbReference type="Rhea" id="RHEA-COMP:15087"/>
        <dbReference type="ChEBI" id="CHEBI:15378"/>
        <dbReference type="ChEBI" id="CHEBI:17154"/>
        <dbReference type="ChEBI" id="CHEBI:29965"/>
        <dbReference type="ChEBI" id="CHEBI:57540"/>
        <dbReference type="ChEBI" id="CHEBI:142554"/>
        <dbReference type="EC" id="2.4.2.31"/>
    </reaction>
</comment>
<dbReference type="SUPFAM" id="SSF56399">
    <property type="entry name" value="ADP-ribosylation"/>
    <property type="match status" value="1"/>
</dbReference>
<evidence type="ECO:0000313" key="9">
    <source>
        <dbReference type="EMBL" id="CAF1260186.1"/>
    </source>
</evidence>
<accession>A0A818W759</accession>
<keyword evidence="6" id="KW-0520">NAD</keyword>
<evidence type="ECO:0000256" key="1">
    <source>
        <dbReference type="ARBA" id="ARBA00009558"/>
    </source>
</evidence>
<evidence type="ECO:0000313" key="11">
    <source>
        <dbReference type="EMBL" id="CAF3721061.1"/>
    </source>
</evidence>
<dbReference type="Proteomes" id="UP000663874">
    <property type="component" value="Unassembled WGS sequence"/>
</dbReference>
<evidence type="ECO:0000256" key="8">
    <source>
        <dbReference type="SAM" id="Phobius"/>
    </source>
</evidence>
<reference evidence="11" key="1">
    <citation type="submission" date="2021-02" db="EMBL/GenBank/DDBJ databases">
        <authorList>
            <person name="Nowell W R."/>
        </authorList>
    </citation>
    <scope>NUCLEOTIDE SEQUENCE</scope>
</reference>
<dbReference type="PROSITE" id="PS51996">
    <property type="entry name" value="TR_MART"/>
    <property type="match status" value="1"/>
</dbReference>
<keyword evidence="8" id="KW-0472">Membrane</keyword>
<dbReference type="Proteomes" id="UP000663823">
    <property type="component" value="Unassembled WGS sequence"/>
</dbReference>
<name>A0A818W759_9BILA</name>
<dbReference type="Gene3D" id="3.90.176.10">
    <property type="entry name" value="Toxin ADP-ribosyltransferase, Chain A, domain 1"/>
    <property type="match status" value="1"/>
</dbReference>
<evidence type="ECO:0000256" key="4">
    <source>
        <dbReference type="ARBA" id="ARBA00022695"/>
    </source>
</evidence>
<evidence type="ECO:0000256" key="2">
    <source>
        <dbReference type="ARBA" id="ARBA00022676"/>
    </source>
</evidence>
<evidence type="ECO:0000313" key="10">
    <source>
        <dbReference type="EMBL" id="CAF1304820.1"/>
    </source>
</evidence>
<evidence type="ECO:0000313" key="12">
    <source>
        <dbReference type="EMBL" id="CAF3757972.1"/>
    </source>
</evidence>
<keyword evidence="7" id="KW-0175">Coiled coil</keyword>
<evidence type="ECO:0000256" key="7">
    <source>
        <dbReference type="SAM" id="Coils"/>
    </source>
</evidence>
<protein>
    <recommendedName>
        <fullName evidence="6">NAD(P)(+)--arginine ADP-ribosyltransferase</fullName>
        <ecNumber evidence="6">2.4.2.31</ecNumber>
    </recommendedName>
    <alternativeName>
        <fullName evidence="6">Mono(ADP-ribosyl)transferase</fullName>
    </alternativeName>
</protein>
<comment type="similarity">
    <text evidence="1 6">Belongs to the Arg-specific ADP-ribosyltransferase family.</text>
</comment>
<evidence type="ECO:0000256" key="3">
    <source>
        <dbReference type="ARBA" id="ARBA00022679"/>
    </source>
</evidence>
<dbReference type="OrthoDB" id="423533at2759"/>
<dbReference type="GO" id="GO:0016779">
    <property type="term" value="F:nucleotidyltransferase activity"/>
    <property type="evidence" value="ECO:0007669"/>
    <property type="project" value="UniProtKB-KW"/>
</dbReference>
<keyword evidence="8" id="KW-1133">Transmembrane helix</keyword>
<feature type="transmembrane region" description="Helical" evidence="8">
    <location>
        <begin position="113"/>
        <end position="135"/>
    </location>
</feature>
<dbReference type="Pfam" id="PF01129">
    <property type="entry name" value="ART"/>
    <property type="match status" value="1"/>
</dbReference>
<gene>
    <name evidence="11" type="ORF">FNK824_LOCUS10470</name>
    <name evidence="12" type="ORF">OTI717_LOCUS15954</name>
    <name evidence="9" type="ORF">RFH988_LOCUS27633</name>
    <name evidence="10" type="ORF">SEV965_LOCUS26485</name>
</gene>
<dbReference type="EMBL" id="CAJOAX010001941">
    <property type="protein sequence ID" value="CAF3757972.1"/>
    <property type="molecule type" value="Genomic_DNA"/>
</dbReference>
<dbReference type="Proteomes" id="UP000663889">
    <property type="component" value="Unassembled WGS sequence"/>
</dbReference>
<dbReference type="Proteomes" id="UP000663882">
    <property type="component" value="Unassembled WGS sequence"/>
</dbReference>
<dbReference type="EMBL" id="CAJNOU010002256">
    <property type="protein sequence ID" value="CAF1304820.1"/>
    <property type="molecule type" value="Genomic_DNA"/>
</dbReference>
<keyword evidence="6" id="KW-0521">NADP</keyword>
<dbReference type="EMBL" id="CAJNOO010002359">
    <property type="protein sequence ID" value="CAF1260186.1"/>
    <property type="molecule type" value="Genomic_DNA"/>
</dbReference>
<sequence length="447" mass="52601">MASTHTTIADEVNPRFILNDVDDPNAILRPIEGYQNTDKLPLEEGTKPVASLFRNLERDVWLSKQATKDLKGCLTHDESAAIYLYTTEMEPQSLYRILNELLRAKDRKKLKPWFPYLNLILTALFKMPSATSIVWRGVKAKLHHLYEKGKCYIWWSFTSCTLSVELLENPMYLGDSGDRTLFSIECFSGKSIKAYSYYQFEDEILLLPGIYLEVIGKAKLAEDLYIIRMREVKPPHILLEPPIGFESTQNIEFILDSVYEVNKENDDVPKLFIILPDPLHTWDRTEFEKNKFLLHFVCECSIIEIHLAYYPGYPIPYPRLFFKYYNRYIQQFMFPLGRHLFNIRRIDNIHNNEFWDMFMQGISEIEKILTQLEREANNLDVTMLDTRELPDFLLPFQRRTAVPKDYSYLSECNIDQKIVSNLCRSVTVDMVVRWTTKNKMAPYSQVR</sequence>
<keyword evidence="8" id="KW-0812">Transmembrane</keyword>
<evidence type="ECO:0000256" key="6">
    <source>
        <dbReference type="RuleBase" id="RU361228"/>
    </source>
</evidence>
<evidence type="ECO:0000256" key="5">
    <source>
        <dbReference type="ARBA" id="ARBA00047597"/>
    </source>
</evidence>
<feature type="coiled-coil region" evidence="7">
    <location>
        <begin position="362"/>
        <end position="389"/>
    </location>
</feature>
<keyword evidence="3 6" id="KW-0808">Transferase</keyword>
<dbReference type="AlphaFoldDB" id="A0A818W759"/>
<dbReference type="GO" id="GO:0106274">
    <property type="term" value="F:NAD+-protein-arginine ADP-ribosyltransferase activity"/>
    <property type="evidence" value="ECO:0007669"/>
    <property type="project" value="UniProtKB-EC"/>
</dbReference>
<dbReference type="EMBL" id="CAJOBE010001172">
    <property type="protein sequence ID" value="CAF3721061.1"/>
    <property type="molecule type" value="Genomic_DNA"/>
</dbReference>
<dbReference type="InterPro" id="IPR000768">
    <property type="entry name" value="ART"/>
</dbReference>
<proteinExistence type="inferred from homology"/>
<comment type="caution">
    <text evidence="11">The sequence shown here is derived from an EMBL/GenBank/DDBJ whole genome shotgun (WGS) entry which is preliminary data.</text>
</comment>